<dbReference type="EMBL" id="BARS01004843">
    <property type="protein sequence ID" value="GAF84044.1"/>
    <property type="molecule type" value="Genomic_DNA"/>
</dbReference>
<feature type="domain" description="GFO/IDH/MocA-like oxidoreductase" evidence="2">
    <location>
        <begin position="129"/>
        <end position="219"/>
    </location>
</feature>
<organism evidence="3">
    <name type="scientific">marine sediment metagenome</name>
    <dbReference type="NCBI Taxonomy" id="412755"/>
    <lineage>
        <taxon>unclassified sequences</taxon>
        <taxon>metagenomes</taxon>
        <taxon>ecological metagenomes</taxon>
    </lineage>
</organism>
<comment type="caution">
    <text evidence="3">The sequence shown here is derived from an EMBL/GenBank/DDBJ whole genome shotgun (WGS) entry which is preliminary data.</text>
</comment>
<accession>X0SSU1</accession>
<dbReference type="PANTHER" id="PTHR43377:SF1">
    <property type="entry name" value="BILIVERDIN REDUCTASE A"/>
    <property type="match status" value="1"/>
</dbReference>
<dbReference type="PANTHER" id="PTHR43377">
    <property type="entry name" value="BILIVERDIN REDUCTASE A"/>
    <property type="match status" value="1"/>
</dbReference>
<evidence type="ECO:0000259" key="2">
    <source>
        <dbReference type="Pfam" id="PF22725"/>
    </source>
</evidence>
<dbReference type="GO" id="GO:0000166">
    <property type="term" value="F:nucleotide binding"/>
    <property type="evidence" value="ECO:0007669"/>
    <property type="project" value="InterPro"/>
</dbReference>
<evidence type="ECO:0000313" key="3">
    <source>
        <dbReference type="EMBL" id="GAF84044.1"/>
    </source>
</evidence>
<dbReference type="InterPro" id="IPR036291">
    <property type="entry name" value="NAD(P)-bd_dom_sf"/>
</dbReference>
<reference evidence="3" key="1">
    <citation type="journal article" date="2014" name="Front. Microbiol.">
        <title>High frequency of phylogenetically diverse reductive dehalogenase-homologous genes in deep subseafloor sedimentary metagenomes.</title>
        <authorList>
            <person name="Kawai M."/>
            <person name="Futagami T."/>
            <person name="Toyoda A."/>
            <person name="Takaki Y."/>
            <person name="Nishi S."/>
            <person name="Hori S."/>
            <person name="Arai W."/>
            <person name="Tsubouchi T."/>
            <person name="Morono Y."/>
            <person name="Uchiyama I."/>
            <person name="Ito T."/>
            <person name="Fujiyama A."/>
            <person name="Inagaki F."/>
            <person name="Takami H."/>
        </authorList>
    </citation>
    <scope>NUCLEOTIDE SEQUENCE</scope>
    <source>
        <strain evidence="3">Expedition CK06-06</strain>
    </source>
</reference>
<proteinExistence type="predicted"/>
<sequence>MINMGIIGMGRMGEIHANEIKKNKNLNLIAVSKRNKDRIREIEKKFNIKVYLDNDGILNNKEINYIVIATTNETHEELTIKALNKGKNVIVEKPMALNHKGTQRMIKAAEKNKKNLFVYHSMLWDRDFLFVKDIVNSNKLGEILVINNSYCYFGEYWAGWGIHGMKEPWRIKSKYGGGMLMDMGPHLVSQILDIVNDNPIGVFGIIRSGLWTSEVDDHF</sequence>
<dbReference type="InterPro" id="IPR051450">
    <property type="entry name" value="Gfo/Idh/MocA_Oxidoreductases"/>
</dbReference>
<name>X0SSU1_9ZZZZ</name>
<dbReference type="Gene3D" id="3.30.360.10">
    <property type="entry name" value="Dihydrodipicolinate Reductase, domain 2"/>
    <property type="match status" value="1"/>
</dbReference>
<protein>
    <submittedName>
        <fullName evidence="3">Uncharacterized protein</fullName>
    </submittedName>
</protein>
<feature type="domain" description="Gfo/Idh/MocA-like oxidoreductase N-terminal" evidence="1">
    <location>
        <begin position="2"/>
        <end position="120"/>
    </location>
</feature>
<gene>
    <name evidence="3" type="ORF">S01H1_09481</name>
</gene>
<dbReference type="SUPFAM" id="SSF51735">
    <property type="entry name" value="NAD(P)-binding Rossmann-fold domains"/>
    <property type="match status" value="1"/>
</dbReference>
<dbReference type="InterPro" id="IPR055170">
    <property type="entry name" value="GFO_IDH_MocA-like_dom"/>
</dbReference>
<dbReference type="Pfam" id="PF01408">
    <property type="entry name" value="GFO_IDH_MocA"/>
    <property type="match status" value="1"/>
</dbReference>
<dbReference type="SUPFAM" id="SSF55347">
    <property type="entry name" value="Glyceraldehyde-3-phosphate dehydrogenase-like, C-terminal domain"/>
    <property type="match status" value="1"/>
</dbReference>
<dbReference type="Gene3D" id="3.40.50.720">
    <property type="entry name" value="NAD(P)-binding Rossmann-like Domain"/>
    <property type="match status" value="1"/>
</dbReference>
<dbReference type="Pfam" id="PF22725">
    <property type="entry name" value="GFO_IDH_MocA_C3"/>
    <property type="match status" value="1"/>
</dbReference>
<feature type="non-terminal residue" evidence="3">
    <location>
        <position position="219"/>
    </location>
</feature>
<evidence type="ECO:0000259" key="1">
    <source>
        <dbReference type="Pfam" id="PF01408"/>
    </source>
</evidence>
<dbReference type="InterPro" id="IPR000683">
    <property type="entry name" value="Gfo/Idh/MocA-like_OxRdtase_N"/>
</dbReference>
<dbReference type="AlphaFoldDB" id="X0SSU1"/>